<evidence type="ECO:0000313" key="3">
    <source>
        <dbReference type="Proteomes" id="UP000175968"/>
    </source>
</evidence>
<dbReference type="SUPFAM" id="SSF54427">
    <property type="entry name" value="NTF2-like"/>
    <property type="match status" value="1"/>
</dbReference>
<dbReference type="KEGG" id="fgl:EM308_04585"/>
<evidence type="ECO:0000259" key="1">
    <source>
        <dbReference type="Pfam" id="PF14534"/>
    </source>
</evidence>
<dbReference type="PROSITE" id="PS51257">
    <property type="entry name" value="PROKAR_LIPOPROTEIN"/>
    <property type="match status" value="1"/>
</dbReference>
<dbReference type="EMBL" id="CP017479">
    <property type="protein sequence ID" value="AOW08838.1"/>
    <property type="molecule type" value="Genomic_DNA"/>
</dbReference>
<feature type="domain" description="DUF4440" evidence="1">
    <location>
        <begin position="40"/>
        <end position="146"/>
    </location>
</feature>
<dbReference type="RefSeq" id="WP_035632865.1">
    <property type="nucleotide sequence ID" value="NZ_CP017479.1"/>
</dbReference>
<dbReference type="Proteomes" id="UP000175968">
    <property type="component" value="Chromosome"/>
</dbReference>
<sequence>MKNLFSKGLVVSSVLLVLISCKKEESAASAIDTNKIKEEIQAKENEFADTYNSGVMKQIGYFADDAVTFPQNHEPVSGKSAIIEYLKAHIDTVARGRKIAFTTNEVFVSKDGEQVVELGSYTISDSTKNLINSGNYMTLFVKKDGKYYSLRDISTSDLPTE</sequence>
<name>A0AAC9I4R2_9FLAO</name>
<organism evidence="2 3">
    <name type="scientific">Flavobacterium gilvum</name>
    <dbReference type="NCBI Taxonomy" id="1492737"/>
    <lineage>
        <taxon>Bacteria</taxon>
        <taxon>Pseudomonadati</taxon>
        <taxon>Bacteroidota</taxon>
        <taxon>Flavobacteriia</taxon>
        <taxon>Flavobacteriales</taxon>
        <taxon>Flavobacteriaceae</taxon>
        <taxon>Flavobacterium</taxon>
    </lineage>
</organism>
<dbReference type="Pfam" id="PF14534">
    <property type="entry name" value="DUF4440"/>
    <property type="match status" value="1"/>
</dbReference>
<proteinExistence type="predicted"/>
<reference evidence="2 3" key="1">
    <citation type="submission" date="2016-10" db="EMBL/GenBank/DDBJ databases">
        <title>Flavobacterium gilvum sp. nov., isolated from stream water.</title>
        <authorList>
            <person name="Shin S.-K."/>
            <person name="Cho Y.-J."/>
            <person name="Yi H."/>
        </authorList>
    </citation>
    <scope>NUCLEOTIDE SEQUENCE [LARGE SCALE GENOMIC DNA]</scope>
    <source>
        <strain evidence="2 3">EM1308</strain>
    </source>
</reference>
<gene>
    <name evidence="2" type="ORF">EM308_04585</name>
</gene>
<accession>A0AAC9I4R2</accession>
<keyword evidence="3" id="KW-1185">Reference proteome</keyword>
<dbReference type="AlphaFoldDB" id="A0AAC9I4R2"/>
<dbReference type="InterPro" id="IPR027843">
    <property type="entry name" value="DUF4440"/>
</dbReference>
<protein>
    <recommendedName>
        <fullName evidence="1">DUF4440 domain-containing protein</fullName>
    </recommendedName>
</protein>
<dbReference type="Gene3D" id="3.10.450.50">
    <property type="match status" value="1"/>
</dbReference>
<evidence type="ECO:0000313" key="2">
    <source>
        <dbReference type="EMBL" id="AOW08838.1"/>
    </source>
</evidence>
<dbReference type="InterPro" id="IPR032710">
    <property type="entry name" value="NTF2-like_dom_sf"/>
</dbReference>